<organism evidence="1 2">
    <name type="scientific">Pseudomonas oryzihabitans</name>
    <dbReference type="NCBI Taxonomy" id="47885"/>
    <lineage>
        <taxon>Bacteria</taxon>
        <taxon>Pseudomonadati</taxon>
        <taxon>Pseudomonadota</taxon>
        <taxon>Gammaproteobacteria</taxon>
        <taxon>Pseudomonadales</taxon>
        <taxon>Pseudomonadaceae</taxon>
        <taxon>Pseudomonas</taxon>
    </lineage>
</organism>
<evidence type="ECO:0000313" key="1">
    <source>
        <dbReference type="EMBL" id="ALZ84488.1"/>
    </source>
</evidence>
<evidence type="ECO:0000313" key="2">
    <source>
        <dbReference type="Proteomes" id="UP000064137"/>
    </source>
</evidence>
<proteinExistence type="predicted"/>
<dbReference type="KEGG" id="por:APT59_09840"/>
<sequence>MSATDLSQKLDALFAAGLTYKAIAKRAGCDISTIFRIRSKQITNPSYSVGVAIDSLYAESVKRARKAARLAS</sequence>
<dbReference type="RefSeq" id="WP_059314680.1">
    <property type="nucleotide sequence ID" value="NZ_CP013987.1"/>
</dbReference>
<name>A0A0U4VZF1_9PSED</name>
<protein>
    <recommendedName>
        <fullName evidence="3">Helix-turn-helix domain-containing protein</fullName>
    </recommendedName>
</protein>
<gene>
    <name evidence="1" type="ORF">APT59_09840</name>
</gene>
<dbReference type="AlphaFoldDB" id="A0A0U4VZF1"/>
<dbReference type="Proteomes" id="UP000064137">
    <property type="component" value="Chromosome"/>
</dbReference>
<dbReference type="EMBL" id="CP013987">
    <property type="protein sequence ID" value="ALZ84488.1"/>
    <property type="molecule type" value="Genomic_DNA"/>
</dbReference>
<accession>A0A0U4VZF1</accession>
<reference evidence="1 2" key="1">
    <citation type="submission" date="2016-01" db="EMBL/GenBank/DDBJ databases">
        <title>Annotation of Pseudomonas oryzihabitans USDA-ARS-USMARC-56511.</title>
        <authorList>
            <person name="Harhay G.P."/>
            <person name="Harhay D.M."/>
            <person name="Smith T.P.L."/>
            <person name="Bono J.L."/>
            <person name="Heaton M.P."/>
            <person name="Clawson M.L."/>
            <person name="Chitko-Mckown C.G."/>
            <person name="Capik S.F."/>
            <person name="DeDonder K.D."/>
            <person name="Apley M.D."/>
            <person name="Lubbers B.V."/>
            <person name="White B.J."/>
            <person name="Larson R.L."/>
        </authorList>
    </citation>
    <scope>NUCLEOTIDE SEQUENCE [LARGE SCALE GENOMIC DNA]</scope>
    <source>
        <strain evidence="1 2">USDA-ARS-USMARC-56511</strain>
    </source>
</reference>
<dbReference type="OrthoDB" id="7025802at2"/>
<evidence type="ECO:0008006" key="3">
    <source>
        <dbReference type="Google" id="ProtNLM"/>
    </source>
</evidence>